<dbReference type="Proteomes" id="UP000037151">
    <property type="component" value="Unassembled WGS sequence"/>
</dbReference>
<evidence type="ECO:0000313" key="8">
    <source>
        <dbReference type="Proteomes" id="UP000037151"/>
    </source>
</evidence>
<comment type="caution">
    <text evidence="7">The sequence shown here is derived from an EMBL/GenBank/DDBJ whole genome shotgun (WGS) entry which is preliminary data.</text>
</comment>
<evidence type="ECO:0008006" key="9">
    <source>
        <dbReference type="Google" id="ProtNLM"/>
    </source>
</evidence>
<dbReference type="Pfam" id="PF13191">
    <property type="entry name" value="AAA_16"/>
    <property type="match status" value="1"/>
</dbReference>
<evidence type="ECO:0000256" key="3">
    <source>
        <dbReference type="ARBA" id="ARBA00023163"/>
    </source>
</evidence>
<protein>
    <recommendedName>
        <fullName evidence="9">Bacterial transcriptional activator domain protein</fullName>
    </recommendedName>
</protein>
<dbReference type="GO" id="GO:0000160">
    <property type="term" value="P:phosphorelay signal transduction system"/>
    <property type="evidence" value="ECO:0007669"/>
    <property type="project" value="UniProtKB-KW"/>
</dbReference>
<dbReference type="InterPro" id="IPR051677">
    <property type="entry name" value="AfsR-DnrI-RedD_regulator"/>
</dbReference>
<dbReference type="InterPro" id="IPR029787">
    <property type="entry name" value="Nucleotide_cyclase"/>
</dbReference>
<dbReference type="PANTHER" id="PTHR35807:SF1">
    <property type="entry name" value="TRANSCRIPTIONAL REGULATOR REDD"/>
    <property type="match status" value="1"/>
</dbReference>
<dbReference type="EMBL" id="JPPY01000228">
    <property type="protein sequence ID" value="KND25279.1"/>
    <property type="molecule type" value="Genomic_DNA"/>
</dbReference>
<organism evidence="7 8">
    <name type="scientific">Streptomyces acidiscabies</name>
    <dbReference type="NCBI Taxonomy" id="42234"/>
    <lineage>
        <taxon>Bacteria</taxon>
        <taxon>Bacillati</taxon>
        <taxon>Actinomycetota</taxon>
        <taxon>Actinomycetes</taxon>
        <taxon>Kitasatosporales</taxon>
        <taxon>Streptomycetaceae</taxon>
        <taxon>Streptomyces</taxon>
    </lineage>
</organism>
<evidence type="ECO:0000256" key="2">
    <source>
        <dbReference type="ARBA" id="ARBA00023015"/>
    </source>
</evidence>
<dbReference type="InterPro" id="IPR003593">
    <property type="entry name" value="AAA+_ATPase"/>
</dbReference>
<dbReference type="PATRIC" id="fig|42234.21.peg.8385"/>
<dbReference type="Gene3D" id="1.25.40.10">
    <property type="entry name" value="Tetratricopeptide repeat domain"/>
    <property type="match status" value="1"/>
</dbReference>
<dbReference type="PANTHER" id="PTHR35807">
    <property type="entry name" value="TRANSCRIPTIONAL REGULATOR REDD-RELATED"/>
    <property type="match status" value="1"/>
</dbReference>
<reference evidence="8" key="1">
    <citation type="submission" date="2014-07" db="EMBL/GenBank/DDBJ databases">
        <title>Genome sequencing of plant-pathogenic Streptomyces species.</title>
        <authorList>
            <person name="Harrison J."/>
            <person name="Sapp M."/>
            <person name="Thwaites R."/>
            <person name="Studholme D.J."/>
        </authorList>
    </citation>
    <scope>NUCLEOTIDE SEQUENCE [LARGE SCALE GENOMIC DNA]</scope>
    <source>
        <strain evidence="8">NCPPB 4445</strain>
    </source>
</reference>
<dbReference type="InterPro" id="IPR011990">
    <property type="entry name" value="TPR-like_helical_dom_sf"/>
</dbReference>
<evidence type="ECO:0000256" key="4">
    <source>
        <dbReference type="SAM" id="MobiDB-lite"/>
    </source>
</evidence>
<keyword evidence="3" id="KW-0804">Transcription</keyword>
<accession>A0A0L0JIJ4</accession>
<dbReference type="SUPFAM" id="SSF48452">
    <property type="entry name" value="TPR-like"/>
    <property type="match status" value="1"/>
</dbReference>
<dbReference type="InterPro" id="IPR005158">
    <property type="entry name" value="BTAD"/>
</dbReference>
<dbReference type="InterPro" id="IPR027417">
    <property type="entry name" value="P-loop_NTPase"/>
</dbReference>
<dbReference type="InterPro" id="IPR041664">
    <property type="entry name" value="AAA_16"/>
</dbReference>
<evidence type="ECO:0000256" key="1">
    <source>
        <dbReference type="ARBA" id="ARBA00023012"/>
    </source>
</evidence>
<dbReference type="Pfam" id="PF03704">
    <property type="entry name" value="BTAD"/>
    <property type="match status" value="1"/>
</dbReference>
<feature type="region of interest" description="Disordered" evidence="4">
    <location>
        <begin position="203"/>
        <end position="233"/>
    </location>
</feature>
<dbReference type="SUPFAM" id="SSF52540">
    <property type="entry name" value="P-loop containing nucleoside triphosphate hydrolases"/>
    <property type="match status" value="1"/>
</dbReference>
<evidence type="ECO:0000259" key="5">
    <source>
        <dbReference type="SMART" id="SM00382"/>
    </source>
</evidence>
<feature type="domain" description="Bacterial transcriptional activator" evidence="6">
    <location>
        <begin position="38"/>
        <end position="183"/>
    </location>
</feature>
<dbReference type="SMART" id="SM00382">
    <property type="entry name" value="AAA"/>
    <property type="match status" value="1"/>
</dbReference>
<dbReference type="CDD" id="cd15831">
    <property type="entry name" value="BTAD"/>
    <property type="match status" value="1"/>
</dbReference>
<proteinExistence type="predicted"/>
<evidence type="ECO:0000259" key="6">
    <source>
        <dbReference type="SMART" id="SM01043"/>
    </source>
</evidence>
<evidence type="ECO:0000313" key="7">
    <source>
        <dbReference type="EMBL" id="KND25279.1"/>
    </source>
</evidence>
<name>A0A0L0JIJ4_9ACTN</name>
<dbReference type="GO" id="GO:0003677">
    <property type="term" value="F:DNA binding"/>
    <property type="evidence" value="ECO:0007669"/>
    <property type="project" value="TreeGrafter"/>
</dbReference>
<dbReference type="SMART" id="SM01043">
    <property type="entry name" value="BTAD"/>
    <property type="match status" value="1"/>
</dbReference>
<sequence length="906" mass="99218">MMQVRKTLSGHTKDRDGAAVELLTRAPGYLLKVGEELIDVTRFGSLVRRGRTLMAERAPERAASAFRQALDLRRGEVLVDLVEAGIAWPERDAVENACLDAFEDYAEAELMCGRHEEVLVELQRLTFATGQRERLLGLCMMALVRCGRQAEALEMYERRCAVLEQTFGVEPGPELQRLHHAIRTRDPVLLLPGVGPGWCRTGGQATAPQHGNVRDAGPSRRLPGAATQAPGHAGRIPAERRQVSLLQVRVRWRWRDLDTFPESVEERQAQMHAAVREEAGRFGGTVLSRTGADWLVAFGADSCRGDDPYRAVLCALALRARFTHGDHDAKTADDYPATDGGVLAVVASGLALVRARADGGPPAVSAAAGERCAFLLPYVQRDEIWVCDRTRQATETKVVYQRAQIQSVVWNAIGVQPYGRDLAVPHVTVGRDRERMQLNAEFGRFLGGTGPHLVTVAGGPGTGKTHLTAQLLRTVRQRPAHEPAPPIVRLPAVLDDWSLAHALRECCGITARDPQDVARTKLGRTVADTARTPDEADRTRAALLPLLERTPGRRGNADRPQALMTLLESLALSRRLVLVVDDVEFADPLVLDFVDRLSEPSGDASVFVVADARYEARETRPSWFGTRRHGTTVTVPPLPDRHLDTLWGHLLRHAGLVPCPVQENAENAALDDLLTGLRRVLVPVCAGVPLIAHDYVRLIRDALRPGGEATADDTHAERLVRAVPPTLRWQSEAALDRLPGALRGTLQDAATVGTVVWAEAVAAAGGRDPEEVRTNLDDLVHRGFLSAADGDTPCRHPHYAFRDAVDRHVAYARLPLQACAQKSADYALWIAGHTPGQRAEFLRHLAWSEGLPEPGDAAGTQKPDLPRWYPHQLLPLVEGVRALLCHDQETKTAFPLQHDAPCPAFP</sequence>
<dbReference type="AlphaFoldDB" id="A0A0L0JIJ4"/>
<dbReference type="GO" id="GO:0006355">
    <property type="term" value="P:regulation of DNA-templated transcription"/>
    <property type="evidence" value="ECO:0007669"/>
    <property type="project" value="TreeGrafter"/>
</dbReference>
<keyword evidence="2" id="KW-0805">Transcription regulation</keyword>
<feature type="domain" description="AAA+ ATPase" evidence="5">
    <location>
        <begin position="450"/>
        <end position="634"/>
    </location>
</feature>
<gene>
    <name evidence="7" type="ORF">IQ63_40790</name>
</gene>
<dbReference type="SUPFAM" id="SSF55073">
    <property type="entry name" value="Nucleotide cyclase"/>
    <property type="match status" value="1"/>
</dbReference>
<keyword evidence="1" id="KW-0902">Two-component regulatory system</keyword>